<feature type="compositionally biased region" description="Polar residues" evidence="1">
    <location>
        <begin position="366"/>
        <end position="379"/>
    </location>
</feature>
<dbReference type="RefSeq" id="XP_006669313.1">
    <property type="nucleotide sequence ID" value="XM_006669250.1"/>
</dbReference>
<accession>G3JDQ4</accession>
<organism evidence="2 3">
    <name type="scientific">Cordyceps militaris (strain CM01)</name>
    <name type="common">Caterpillar fungus</name>
    <dbReference type="NCBI Taxonomy" id="983644"/>
    <lineage>
        <taxon>Eukaryota</taxon>
        <taxon>Fungi</taxon>
        <taxon>Dikarya</taxon>
        <taxon>Ascomycota</taxon>
        <taxon>Pezizomycotina</taxon>
        <taxon>Sordariomycetes</taxon>
        <taxon>Hypocreomycetidae</taxon>
        <taxon>Hypocreales</taxon>
        <taxon>Cordycipitaceae</taxon>
        <taxon>Cordyceps</taxon>
    </lineage>
</organism>
<feature type="compositionally biased region" description="Polar residues" evidence="1">
    <location>
        <begin position="931"/>
        <end position="955"/>
    </location>
</feature>
<feature type="compositionally biased region" description="Basic residues" evidence="1">
    <location>
        <begin position="274"/>
        <end position="294"/>
    </location>
</feature>
<feature type="compositionally biased region" description="Basic and acidic residues" evidence="1">
    <location>
        <begin position="385"/>
        <end position="438"/>
    </location>
</feature>
<dbReference type="HOGENOM" id="CLU_278618_0_0_1"/>
<feature type="compositionally biased region" description="Acidic residues" evidence="1">
    <location>
        <begin position="313"/>
        <end position="322"/>
    </location>
</feature>
<dbReference type="GeneID" id="18166125"/>
<feature type="compositionally biased region" description="Basic and acidic residues" evidence="1">
    <location>
        <begin position="479"/>
        <end position="504"/>
    </location>
</feature>
<evidence type="ECO:0000313" key="3">
    <source>
        <dbReference type="Proteomes" id="UP000001610"/>
    </source>
</evidence>
<name>G3JDQ4_CORMM</name>
<feature type="compositionally biased region" description="Low complexity" evidence="1">
    <location>
        <begin position="1082"/>
        <end position="1092"/>
    </location>
</feature>
<gene>
    <name evidence="2" type="ORF">CCM_04102</name>
</gene>
<feature type="compositionally biased region" description="Acidic residues" evidence="1">
    <location>
        <begin position="333"/>
        <end position="342"/>
    </location>
</feature>
<dbReference type="OrthoDB" id="2420608at2759"/>
<feature type="compositionally biased region" description="Polar residues" evidence="1">
    <location>
        <begin position="1046"/>
        <end position="1057"/>
    </location>
</feature>
<keyword evidence="3" id="KW-1185">Reference proteome</keyword>
<evidence type="ECO:0000256" key="1">
    <source>
        <dbReference type="SAM" id="MobiDB-lite"/>
    </source>
</evidence>
<feature type="region of interest" description="Disordered" evidence="1">
    <location>
        <begin position="470"/>
        <end position="557"/>
    </location>
</feature>
<protein>
    <submittedName>
        <fullName evidence="2">Uncharacterized protein</fullName>
    </submittedName>
</protein>
<dbReference type="EMBL" id="JH126401">
    <property type="protein sequence ID" value="EGX92729.1"/>
    <property type="molecule type" value="Genomic_DNA"/>
</dbReference>
<feature type="region of interest" description="Disordered" evidence="1">
    <location>
        <begin position="1"/>
        <end position="22"/>
    </location>
</feature>
<dbReference type="KEGG" id="cmt:CCM_04102"/>
<evidence type="ECO:0000313" key="2">
    <source>
        <dbReference type="EMBL" id="EGX92729.1"/>
    </source>
</evidence>
<dbReference type="VEuPathDB" id="FungiDB:CCM_04102"/>
<proteinExistence type="predicted"/>
<feature type="compositionally biased region" description="Low complexity" evidence="1">
    <location>
        <begin position="981"/>
        <end position="992"/>
    </location>
</feature>
<feature type="compositionally biased region" description="Basic and acidic residues" evidence="1">
    <location>
        <begin position="1061"/>
        <end position="1076"/>
    </location>
</feature>
<dbReference type="AlphaFoldDB" id="G3JDQ4"/>
<feature type="region of interest" description="Disordered" evidence="1">
    <location>
        <begin position="271"/>
        <end position="452"/>
    </location>
</feature>
<feature type="compositionally biased region" description="Polar residues" evidence="1">
    <location>
        <begin position="530"/>
        <end position="557"/>
    </location>
</feature>
<sequence>MEYEPVPKRRRTASPPLLQASDNHLQLQILPPDAKPHVGEDDKAYQQYLERAFADPRFRTTLAQIFDKYDGKAAQSDEVIDPSLCVIPTGGGNLVDPAIDAQLESLVHTDNLPYHLDMGQCEPHNNSTDTVDYHPDRLNDNLGVNVPAPASFMPGFPGGVHPAFMQSWYGNAFQGPGSSPSPWDGFSGQIPMPNGAAMAGGPWMATDNFAYNSAPWPPQAMLQIDPALEMAPPRQENPSNEAQIGGAIRKFAQEDESTDNCQPEMELYFDALGRKRRRRPPQPRFSKNGKRLGRPPKSAETLGVSADIGAYDGEGEGEDEDTGPLVDLKPDSEFCDDDDDTLWNELAEALQQASNATQKKRRGRNGTKTAQKGETSATESDGAGEMEKDAGQAETMLRKIQQELIDRAVRRSTMAKEHGEDTDATAEGRRRSGRDRKPANFGKQVSWEKVSAERRTSYKIKMHLRALSVQARRERKKKEKEEAEAAAKEREEAEKAEKVRKEKQEAEEEAAAAAAKAAADEAGEAMPSTIPDSQDSVTSLPIRTTPKKPQSNQIMRQTMKNHVNSVVHFEEDDEGLPDDGAPAAFPIKNSVLAFKKPEVQVHNFLGENYMDTVYALSDDESPALLASLKRSLLGEKKKPSLVRVPVARARETANATKQFCSKVAKQTVTAELTERQVTPITHSDTDTAEAMQAPSCNPTEPDEATAPLIPTGGDCDDSGIDIRSEQASSEQAERPVARTAVPAELPLQDRNLLGAADILDSLDVMSETEDTTSSPTNDYYLADEDMHLSDLVSPSANTDELKTADEPLFVDEEHTPMYGSMEIFKDVAADIPLESEEADMDHNQAVEPTTNVFVQSTVKDRLYGKGPEQEPLMTNHEFTNTVSVRPTPDAFGIEAEEDRWPIPSNGMPILPPSRHPLPQQSNPKRPENRKSISSLNSRTSLPKATSKEPSPSNTREGSRRLSSSSSRTPALDSRDNHVRKSSSSSRRSLLSLIGGGEDDVETFIKRKPSTPAAPKSTHAVASASSSSLSRKTSASSRNGSSRRKSQPPSSLTRLSLGSMSSRDKPRSSKDRQEAKERKRKSTGTASSTTAPAEQQGTCGVDGYTSWTAIRPMINYCFLYGFHYGKPARFGLHTF</sequence>
<feature type="compositionally biased region" description="Low complexity" evidence="1">
    <location>
        <begin position="1016"/>
        <end position="1036"/>
    </location>
</feature>
<feature type="region of interest" description="Disordered" evidence="1">
    <location>
        <begin position="674"/>
        <end position="736"/>
    </location>
</feature>
<reference evidence="2 3" key="1">
    <citation type="journal article" date="2011" name="Genome Biol.">
        <title>Genome sequence of the insect pathogenic fungus Cordyceps militaris, a valued traditional Chinese medicine.</title>
        <authorList>
            <person name="Zheng P."/>
            <person name="Xia Y."/>
            <person name="Xiao G."/>
            <person name="Xiong C."/>
            <person name="Hu X."/>
            <person name="Zhang S."/>
            <person name="Zheng H."/>
            <person name="Huang Y."/>
            <person name="Zhou Y."/>
            <person name="Wang S."/>
            <person name="Zhao G.P."/>
            <person name="Liu X."/>
            <person name="St Leger R.J."/>
            <person name="Wang C."/>
        </authorList>
    </citation>
    <scope>NUCLEOTIDE SEQUENCE [LARGE SCALE GENOMIC DNA]</scope>
    <source>
        <strain evidence="2 3">CM01</strain>
    </source>
</reference>
<dbReference type="Proteomes" id="UP000001610">
    <property type="component" value="Unassembled WGS sequence"/>
</dbReference>
<dbReference type="InParanoid" id="G3JDQ4"/>
<feature type="region of interest" description="Disordered" evidence="1">
    <location>
        <begin position="895"/>
        <end position="1099"/>
    </location>
</feature>
<dbReference type="OMA" id="HATMAHI"/>